<dbReference type="PROSITE" id="PS51186">
    <property type="entry name" value="GNAT"/>
    <property type="match status" value="1"/>
</dbReference>
<dbReference type="Pfam" id="PF00583">
    <property type="entry name" value="Acetyltransf_1"/>
    <property type="match status" value="1"/>
</dbReference>
<dbReference type="Proteomes" id="UP000238642">
    <property type="component" value="Unassembled WGS sequence"/>
</dbReference>
<keyword evidence="2" id="KW-0012">Acyltransferase</keyword>
<dbReference type="CDD" id="cd04301">
    <property type="entry name" value="NAT_SF"/>
    <property type="match status" value="1"/>
</dbReference>
<dbReference type="InterPro" id="IPR051016">
    <property type="entry name" value="Diverse_Substrate_AcTransf"/>
</dbReference>
<dbReference type="GO" id="GO:0008080">
    <property type="term" value="F:N-acetyltransferase activity"/>
    <property type="evidence" value="ECO:0007669"/>
    <property type="project" value="TreeGrafter"/>
</dbReference>
<reference evidence="4 5" key="1">
    <citation type="submission" date="2018-02" db="EMBL/GenBank/DDBJ databases">
        <title>The draft genome of Sphingobacterium gobiense H7.</title>
        <authorList>
            <person name="Li L."/>
            <person name="Liu L."/>
            <person name="Zhang X."/>
            <person name="Wang T."/>
            <person name="Liang L."/>
        </authorList>
    </citation>
    <scope>NUCLEOTIDE SEQUENCE [LARGE SCALE GENOMIC DNA]</scope>
    <source>
        <strain evidence="4 5">ACCC 05757</strain>
    </source>
</reference>
<accession>A0A2S9JUY1</accession>
<evidence type="ECO:0000256" key="2">
    <source>
        <dbReference type="ARBA" id="ARBA00023315"/>
    </source>
</evidence>
<feature type="domain" description="N-acetyltransferase" evidence="3">
    <location>
        <begin position="14"/>
        <end position="157"/>
    </location>
</feature>
<sequence>MMRQVLKNTIMKDIEIKLASANDVIKIEPIFSLYREFYGMEKDSAGTIDFLRERLESNESILLYAERNGNIIGFTQLYPTFSSASLRKAYVLNDLYVIETERKQGIAKLLINESIEIAKREECVRVSLSTAKDNPAQTLYEKMGFKESSFKFYNYNI</sequence>
<evidence type="ECO:0000256" key="1">
    <source>
        <dbReference type="ARBA" id="ARBA00022679"/>
    </source>
</evidence>
<gene>
    <name evidence="4" type="ORF">C5749_07645</name>
</gene>
<comment type="caution">
    <text evidence="4">The sequence shown here is derived from an EMBL/GenBank/DDBJ whole genome shotgun (WGS) entry which is preliminary data.</text>
</comment>
<dbReference type="SUPFAM" id="SSF55729">
    <property type="entry name" value="Acyl-CoA N-acyltransferases (Nat)"/>
    <property type="match status" value="1"/>
</dbReference>
<dbReference type="OrthoDB" id="9792929at2"/>
<organism evidence="4 5">
    <name type="scientific">Sphingobacterium gobiense</name>
    <dbReference type="NCBI Taxonomy" id="1382456"/>
    <lineage>
        <taxon>Bacteria</taxon>
        <taxon>Pseudomonadati</taxon>
        <taxon>Bacteroidota</taxon>
        <taxon>Sphingobacteriia</taxon>
        <taxon>Sphingobacteriales</taxon>
        <taxon>Sphingobacteriaceae</taxon>
        <taxon>Sphingobacterium</taxon>
    </lineage>
</organism>
<evidence type="ECO:0000313" key="4">
    <source>
        <dbReference type="EMBL" id="PRD57068.1"/>
    </source>
</evidence>
<dbReference type="AlphaFoldDB" id="A0A2S9JUY1"/>
<dbReference type="InterPro" id="IPR000182">
    <property type="entry name" value="GNAT_dom"/>
</dbReference>
<protein>
    <submittedName>
        <fullName evidence="4">GNAT family N-acetyltransferase</fullName>
    </submittedName>
</protein>
<dbReference type="PANTHER" id="PTHR10545">
    <property type="entry name" value="DIAMINE N-ACETYLTRANSFERASE"/>
    <property type="match status" value="1"/>
</dbReference>
<keyword evidence="1 4" id="KW-0808">Transferase</keyword>
<dbReference type="InterPro" id="IPR016181">
    <property type="entry name" value="Acyl_CoA_acyltransferase"/>
</dbReference>
<dbReference type="Gene3D" id="3.40.630.30">
    <property type="match status" value="1"/>
</dbReference>
<evidence type="ECO:0000259" key="3">
    <source>
        <dbReference type="PROSITE" id="PS51186"/>
    </source>
</evidence>
<keyword evidence="5" id="KW-1185">Reference proteome</keyword>
<dbReference type="PANTHER" id="PTHR10545:SF29">
    <property type="entry name" value="GH14572P-RELATED"/>
    <property type="match status" value="1"/>
</dbReference>
<proteinExistence type="predicted"/>
<evidence type="ECO:0000313" key="5">
    <source>
        <dbReference type="Proteomes" id="UP000238642"/>
    </source>
</evidence>
<dbReference type="EMBL" id="PVBS01000001">
    <property type="protein sequence ID" value="PRD57068.1"/>
    <property type="molecule type" value="Genomic_DNA"/>
</dbReference>
<name>A0A2S9JUY1_9SPHI</name>